<comment type="caution">
    <text evidence="3">The sequence shown here is derived from an EMBL/GenBank/DDBJ whole genome shotgun (WGS) entry which is preliminary data.</text>
</comment>
<evidence type="ECO:0000256" key="2">
    <source>
        <dbReference type="SAM" id="MobiDB-lite"/>
    </source>
</evidence>
<feature type="region of interest" description="Disordered" evidence="2">
    <location>
        <begin position="752"/>
        <end position="775"/>
    </location>
</feature>
<keyword evidence="1" id="KW-0175">Coiled coil</keyword>
<sequence length="1351" mass="153105">MEPCAPGTEDDGPISYSTLTKQEKEIERILNQKAILKDGSYARIFEPDNKANHESYYCRVCECPVQGKVFQHEVGKRHTQNLQNCNRANRTGQELLEGTLERDNEVEKETIDVAPGEPLPPGFEGEINTRTCQIQDRLDGFKAGPLVALEYLLELQDYDPSKEPVYLCILCDKRGDPRTVLTHLASYHHISQYLQRHFPTSWRALTPYMTKQYKRNWQAALQKIGEGIEKKFGRLKPMPIDKDKFEKDRMVYLNKISQGKHFSELSGYTFEELIVHDELTKNHDDGQSGPNVPIASDWVAIQKPFKRRSPSPPVVNAPKKKGDAGNKSFEPTNTISKPPGRKNSVTRRPERRHSLSSISSDDDDELGARRAGFRGRGGGARGGRGGFRPADRFGRNRSPIYGGRRTSPSPRHRSPSPRRRSPRLRRSPSPRRPRRDDPLRKKMEEEEREKEKLRKIDEYRKLSRAIENDMAETLKKHEKNPEKHPNYNEEWKKFWNRRYKELQATGVDASKYDFKPEWIEFWNRRMVELHSDEVRAKKEALRRRLALDEIAPIKFKIGPANRMPNVPMAALPDQDNEVIVIEDNKDDDNSSDRKRANSPWEKDLPVHRRSPKRRSPPRISPHRRSPPRRSPSRRSSPRRSPLTRSRSSERGIKRKSDSRSLSRDRSRSINLSPHSRDRMSKDRRSRSRERFIRGLSREDRGFGEHRSRERSWDRMREFRESSFERDIRGRERVRTVADLPWNVRFEAPPSMRDVRPPMMRDVRPHPEPPEDDDDDGEINVVDVLRILTALEDKLGSLGPKVIDLLAQALSLEKKEANSSETLLDNDINCVIFETVKEKLKGQLIAGLVDIVQERAFKKAIKKTAGLLHLASERKKKRGKVGHRANPVAVPGVGAVDKAAIARQIANALIAQGKTDVSQQELEQLINAVVGMAEASKNSNKPMTTAAFVSQISGGVANSKTHEKASAPTNQGVTDLDKLTEPLTPSPGRNSLSNMENLSDSDLQTLLQNFKDLSTDEQHNLINYLKKMELQEPERVEKLRQYVNLDPSKEEEDSKSMKSPFSNRFAGANPGSEDLVDIESDDDMDDKGNNKAQEKQQDNANSNNKVVSLDSDEEDYTFEDVVKSVSKTVKAKETETNKKIVEDTMKFASNKMKADENLSNAKDLISNLMSNINKSNTSDKVDLLGLGSYVPVSKSGTSDLLNRSDLTATLSNINMSNLASIMNSVKNFPSPNDNMNFSQAEQPLRYEPPNRISPDRRIGGYGLGSGGSIGPGPQRPMGMTPMMNMGLRGPARPMMGDMGPSPGGFGNRMPFQRPQGNFGMLQQHSNMPFSRGPGAMDPRMGNPRFGGYGNRW</sequence>
<feature type="compositionally biased region" description="Basic residues" evidence="2">
    <location>
        <begin position="410"/>
        <end position="433"/>
    </location>
</feature>
<dbReference type="PROSITE" id="PS00018">
    <property type="entry name" value="EF_HAND_1"/>
    <property type="match status" value="1"/>
</dbReference>
<feature type="region of interest" description="Disordered" evidence="2">
    <location>
        <begin position="583"/>
        <end position="690"/>
    </location>
</feature>
<feature type="compositionally biased region" description="Gly residues" evidence="2">
    <location>
        <begin position="374"/>
        <end position="386"/>
    </location>
</feature>
<dbReference type="OrthoDB" id="5877502at2759"/>
<feature type="compositionally biased region" description="Basic and acidic residues" evidence="2">
    <location>
        <begin position="587"/>
        <end position="606"/>
    </location>
</feature>
<feature type="region of interest" description="Disordered" evidence="2">
    <location>
        <begin position="1330"/>
        <end position="1351"/>
    </location>
</feature>
<feature type="compositionally biased region" description="Basic and acidic residues" evidence="2">
    <location>
        <begin position="674"/>
        <end position="690"/>
    </location>
</feature>
<evidence type="ECO:0000256" key="1">
    <source>
        <dbReference type="SAM" id="Coils"/>
    </source>
</evidence>
<dbReference type="Proteomes" id="UP001152888">
    <property type="component" value="Unassembled WGS sequence"/>
</dbReference>
<dbReference type="EMBL" id="CAKOFQ010007181">
    <property type="protein sequence ID" value="CAH1993710.1"/>
    <property type="molecule type" value="Genomic_DNA"/>
</dbReference>
<gene>
    <name evidence="3" type="ORF">ACAOBT_LOCUS21675</name>
</gene>
<feature type="compositionally biased region" description="Basic and acidic residues" evidence="2">
    <location>
        <begin position="434"/>
        <end position="452"/>
    </location>
</feature>
<dbReference type="InterPro" id="IPR018247">
    <property type="entry name" value="EF_Hand_1_Ca_BS"/>
</dbReference>
<reference evidence="3" key="1">
    <citation type="submission" date="2022-03" db="EMBL/GenBank/DDBJ databases">
        <authorList>
            <person name="Sayadi A."/>
        </authorList>
    </citation>
    <scope>NUCLEOTIDE SEQUENCE</scope>
</reference>
<organism evidence="3 4">
    <name type="scientific">Acanthoscelides obtectus</name>
    <name type="common">Bean weevil</name>
    <name type="synonym">Bruchus obtectus</name>
    <dbReference type="NCBI Taxonomy" id="200917"/>
    <lineage>
        <taxon>Eukaryota</taxon>
        <taxon>Metazoa</taxon>
        <taxon>Ecdysozoa</taxon>
        <taxon>Arthropoda</taxon>
        <taxon>Hexapoda</taxon>
        <taxon>Insecta</taxon>
        <taxon>Pterygota</taxon>
        <taxon>Neoptera</taxon>
        <taxon>Endopterygota</taxon>
        <taxon>Coleoptera</taxon>
        <taxon>Polyphaga</taxon>
        <taxon>Cucujiformia</taxon>
        <taxon>Chrysomeloidea</taxon>
        <taxon>Chrysomelidae</taxon>
        <taxon>Bruchinae</taxon>
        <taxon>Bruchini</taxon>
        <taxon>Acanthoscelides</taxon>
    </lineage>
</organism>
<feature type="region of interest" description="Disordered" evidence="2">
    <location>
        <begin position="304"/>
        <end position="452"/>
    </location>
</feature>
<evidence type="ECO:0000313" key="3">
    <source>
        <dbReference type="EMBL" id="CAH1993710.1"/>
    </source>
</evidence>
<feature type="region of interest" description="Disordered" evidence="2">
    <location>
        <begin position="1044"/>
        <end position="1110"/>
    </location>
</feature>
<feature type="coiled-coil region" evidence="1">
    <location>
        <begin position="1130"/>
        <end position="1170"/>
    </location>
</feature>
<name>A0A9P0LFT1_ACAOB</name>
<protein>
    <submittedName>
        <fullName evidence="3">Uncharacterized protein</fullName>
    </submittedName>
</protein>
<feature type="compositionally biased region" description="Basic and acidic residues" evidence="2">
    <location>
        <begin position="752"/>
        <end position="768"/>
    </location>
</feature>
<feature type="region of interest" description="Disordered" evidence="2">
    <location>
        <begin position="958"/>
        <end position="994"/>
    </location>
</feature>
<feature type="compositionally biased region" description="Acidic residues" evidence="2">
    <location>
        <begin position="1073"/>
        <end position="1084"/>
    </location>
</feature>
<feature type="compositionally biased region" description="Basic and acidic residues" evidence="2">
    <location>
        <begin position="646"/>
        <end position="667"/>
    </location>
</feature>
<feature type="compositionally biased region" description="Basic and acidic residues" evidence="2">
    <location>
        <begin position="1085"/>
        <end position="1096"/>
    </location>
</feature>
<keyword evidence="4" id="KW-1185">Reference proteome</keyword>
<evidence type="ECO:0000313" key="4">
    <source>
        <dbReference type="Proteomes" id="UP001152888"/>
    </source>
</evidence>
<proteinExistence type="predicted"/>
<accession>A0A9P0LFT1</accession>
<feature type="compositionally biased region" description="Basic residues" evidence="2">
    <location>
        <begin position="607"/>
        <end position="637"/>
    </location>
</feature>